<organism evidence="1">
    <name type="scientific">Anopheles darlingi</name>
    <name type="common">Mosquito</name>
    <dbReference type="NCBI Taxonomy" id="43151"/>
    <lineage>
        <taxon>Eukaryota</taxon>
        <taxon>Metazoa</taxon>
        <taxon>Ecdysozoa</taxon>
        <taxon>Arthropoda</taxon>
        <taxon>Hexapoda</taxon>
        <taxon>Insecta</taxon>
        <taxon>Pterygota</taxon>
        <taxon>Neoptera</taxon>
        <taxon>Endopterygota</taxon>
        <taxon>Diptera</taxon>
        <taxon>Nematocera</taxon>
        <taxon>Culicoidea</taxon>
        <taxon>Culicidae</taxon>
        <taxon>Anophelinae</taxon>
        <taxon>Anopheles</taxon>
    </lineage>
</organism>
<evidence type="ECO:0000313" key="1">
    <source>
        <dbReference type="EMBL" id="MBW79025.1"/>
    </source>
</evidence>
<reference evidence="1" key="1">
    <citation type="submission" date="2018-01" db="EMBL/GenBank/DDBJ databases">
        <title>An insight into the sialome of Amazonian anophelines.</title>
        <authorList>
            <person name="Ribeiro J.M."/>
            <person name="Scarpassa V."/>
            <person name="Calvo E."/>
        </authorList>
    </citation>
    <scope>NUCLEOTIDE SEQUENCE</scope>
</reference>
<protein>
    <submittedName>
        <fullName evidence="1">Putative secreted protein</fullName>
    </submittedName>
</protein>
<proteinExistence type="predicted"/>
<accession>A0A2M4DND2</accession>
<dbReference type="EMBL" id="GGFL01014847">
    <property type="protein sequence ID" value="MBW79025.1"/>
    <property type="molecule type" value="Transcribed_RNA"/>
</dbReference>
<name>A0A2M4DND2_ANODA</name>
<dbReference type="AlphaFoldDB" id="A0A2M4DND2"/>
<sequence length="103" mass="10782">MSVAAAAAAAAANDALLVLSINTRVALTIALPDRIALHRIAPRNSSRKHANRESQSNLWPPLMCCTLHTAYGVCGAWVLRCCGPPLTNTRSTPLAAGCFDLAG</sequence>